<evidence type="ECO:0000313" key="1">
    <source>
        <dbReference type="EMBL" id="VAX38452.1"/>
    </source>
</evidence>
<sequence length="62" mass="6980">MDIHVIEPHQITEAQRALWVSMMTVQQTTDSPFFHPEYAAAIGGFRKQVRVAVVTEQSQPVA</sequence>
<name>A0A3B1DCE8_9ZZZZ</name>
<dbReference type="AlphaFoldDB" id="A0A3B1DCE8"/>
<feature type="non-terminal residue" evidence="1">
    <location>
        <position position="62"/>
    </location>
</feature>
<protein>
    <submittedName>
        <fullName evidence="1">Uncharacterized protein</fullName>
    </submittedName>
</protein>
<dbReference type="EMBL" id="UOGL01000206">
    <property type="protein sequence ID" value="VAX38452.1"/>
    <property type="molecule type" value="Genomic_DNA"/>
</dbReference>
<organism evidence="1">
    <name type="scientific">hydrothermal vent metagenome</name>
    <dbReference type="NCBI Taxonomy" id="652676"/>
    <lineage>
        <taxon>unclassified sequences</taxon>
        <taxon>metagenomes</taxon>
        <taxon>ecological metagenomes</taxon>
    </lineage>
</organism>
<gene>
    <name evidence="1" type="ORF">MNBD_PLANCTO02-1030</name>
</gene>
<reference evidence="1" key="1">
    <citation type="submission" date="2018-06" db="EMBL/GenBank/DDBJ databases">
        <authorList>
            <person name="Zhirakovskaya E."/>
        </authorList>
    </citation>
    <scope>NUCLEOTIDE SEQUENCE</scope>
</reference>
<accession>A0A3B1DCE8</accession>
<proteinExistence type="predicted"/>